<dbReference type="PANTHER" id="PTHR19384">
    <property type="entry name" value="NITRIC OXIDE SYNTHASE-RELATED"/>
    <property type="match status" value="1"/>
</dbReference>
<dbReference type="PRINTS" id="PR00371">
    <property type="entry name" value="FPNCR"/>
</dbReference>
<dbReference type="GO" id="GO:0005829">
    <property type="term" value="C:cytosol"/>
    <property type="evidence" value="ECO:0007669"/>
    <property type="project" value="TreeGrafter"/>
</dbReference>
<dbReference type="FunFam" id="3.40.50.80:FF:000032">
    <property type="entry name" value="NADPH-dependent diflavin oxidoreductase 1"/>
    <property type="match status" value="1"/>
</dbReference>
<dbReference type="GO" id="GO:0016491">
    <property type="term" value="F:oxidoreductase activity"/>
    <property type="evidence" value="ECO:0007669"/>
    <property type="project" value="UniProtKB-KW"/>
</dbReference>
<dbReference type="InterPro" id="IPR023173">
    <property type="entry name" value="NADPH_Cyt_P450_Rdtase_alpha"/>
</dbReference>
<evidence type="ECO:0000259" key="6">
    <source>
        <dbReference type="PROSITE" id="PS51384"/>
    </source>
</evidence>
<organism evidence="7 8">
    <name type="scientific">Tetracentron sinense</name>
    <name type="common">Spur-leaf</name>
    <dbReference type="NCBI Taxonomy" id="13715"/>
    <lineage>
        <taxon>Eukaryota</taxon>
        <taxon>Viridiplantae</taxon>
        <taxon>Streptophyta</taxon>
        <taxon>Embryophyta</taxon>
        <taxon>Tracheophyta</taxon>
        <taxon>Spermatophyta</taxon>
        <taxon>Magnoliopsida</taxon>
        <taxon>Trochodendrales</taxon>
        <taxon>Trochodendraceae</taxon>
        <taxon>Tetracentron</taxon>
    </lineage>
</organism>
<dbReference type="SUPFAM" id="SSF63380">
    <property type="entry name" value="Riboflavin synthase domain-like"/>
    <property type="match status" value="1"/>
</dbReference>
<name>A0A834ZIF2_TETSI</name>
<dbReference type="InterPro" id="IPR017927">
    <property type="entry name" value="FAD-bd_FR_type"/>
</dbReference>
<dbReference type="Gene3D" id="2.40.30.10">
    <property type="entry name" value="Translation factors"/>
    <property type="match status" value="1"/>
</dbReference>
<evidence type="ECO:0000256" key="3">
    <source>
        <dbReference type="ARBA" id="ARBA00022827"/>
    </source>
</evidence>
<dbReference type="OMA" id="WLYVGAK"/>
<dbReference type="PANTHER" id="PTHR19384:SF10">
    <property type="entry name" value="NADPH-DEPENDENT DIFLAVIN OXIDOREDUCTASE 1"/>
    <property type="match status" value="1"/>
</dbReference>
<dbReference type="Gene3D" id="1.20.990.10">
    <property type="entry name" value="NADPH-cytochrome p450 Reductase, Chain A, domain 3"/>
    <property type="match status" value="1"/>
</dbReference>
<dbReference type="Proteomes" id="UP000655225">
    <property type="component" value="Unassembled WGS sequence"/>
</dbReference>
<accession>A0A834ZIF2</accession>
<gene>
    <name evidence="7" type="ORF">HHK36_006965</name>
</gene>
<dbReference type="GO" id="GO:0010181">
    <property type="term" value="F:FMN binding"/>
    <property type="evidence" value="ECO:0007669"/>
    <property type="project" value="TreeGrafter"/>
</dbReference>
<keyword evidence="2" id="KW-0285">Flavoprotein</keyword>
<dbReference type="Pfam" id="PF00175">
    <property type="entry name" value="NAD_binding_1"/>
    <property type="match status" value="1"/>
</dbReference>
<dbReference type="PROSITE" id="PS51384">
    <property type="entry name" value="FAD_FR"/>
    <property type="match status" value="1"/>
</dbReference>
<reference evidence="7 8" key="1">
    <citation type="submission" date="2020-04" db="EMBL/GenBank/DDBJ databases">
        <title>Plant Genome Project.</title>
        <authorList>
            <person name="Zhang R.-G."/>
        </authorList>
    </citation>
    <scope>NUCLEOTIDE SEQUENCE [LARGE SCALE GENOMIC DNA]</scope>
    <source>
        <strain evidence="7">YNK0</strain>
        <tissue evidence="7">Leaf</tissue>
    </source>
</reference>
<dbReference type="InterPro" id="IPR001709">
    <property type="entry name" value="Flavoprot_Pyr_Nucl_cyt_Rdtase"/>
</dbReference>
<feature type="region of interest" description="Disordered" evidence="5">
    <location>
        <begin position="1"/>
        <end position="44"/>
    </location>
</feature>
<dbReference type="InterPro" id="IPR003097">
    <property type="entry name" value="CysJ-like_FAD-binding"/>
</dbReference>
<keyword evidence="4" id="KW-0560">Oxidoreductase</keyword>
<dbReference type="InterPro" id="IPR039261">
    <property type="entry name" value="FNR_nucleotide-bd"/>
</dbReference>
<dbReference type="EMBL" id="JABCRI010000004">
    <property type="protein sequence ID" value="KAF8407829.1"/>
    <property type="molecule type" value="Genomic_DNA"/>
</dbReference>
<dbReference type="InterPro" id="IPR017938">
    <property type="entry name" value="Riboflavin_synthase-like_b-brl"/>
</dbReference>
<sequence length="403" mass="44286">MPTASERVASKQGEAQPEKEENQNSKSSVRRNSGRVTGCKNSSEEEVPGDVLEVLSGQNPVAVDAFIRHCNLNPDSYITVQPRGTENCLLDSPINALRGPVKLKTFVELTMDVASASPRRYFFEARILNAFPQVETLASSRSSLNNIATLNLMVLEDFPSVQIPFEWLVQLVPPLKTRAFSLSSSPSAHPNQVHLTVNVVSWTTPFKRKRTGLCSMWLAGLDPQESKGVHIPVWFHKGSLPPPPSSLPLILIGPGTGCAPFCAFVEERAVQSASGSTAAVLFFFGCRNEDNDFLYRNFWLSHAQSGGVLSEEKGGSFIVAFSRDQPQKVYVQHKMREESQRVWSLLSAGAAVNVAGSSTKMPSDVQSCLEEIISKESGVPKESTVRWLRALEKAGKYYVEAWS</sequence>
<evidence type="ECO:0000313" key="8">
    <source>
        <dbReference type="Proteomes" id="UP000655225"/>
    </source>
</evidence>
<evidence type="ECO:0000313" key="7">
    <source>
        <dbReference type="EMBL" id="KAF8407829.1"/>
    </source>
</evidence>
<comment type="caution">
    <text evidence="7">The sequence shown here is derived from an EMBL/GenBank/DDBJ whole genome shotgun (WGS) entry which is preliminary data.</text>
</comment>
<evidence type="ECO:0000256" key="4">
    <source>
        <dbReference type="ARBA" id="ARBA00023002"/>
    </source>
</evidence>
<dbReference type="InterPro" id="IPR001433">
    <property type="entry name" value="OxRdtase_FAD/NAD-bd"/>
</dbReference>
<dbReference type="AlphaFoldDB" id="A0A834ZIF2"/>
<feature type="domain" description="FAD-binding FR-type" evidence="6">
    <location>
        <begin position="29"/>
        <end position="243"/>
    </location>
</feature>
<comment type="cofactor">
    <cofactor evidence="1">
        <name>FAD</name>
        <dbReference type="ChEBI" id="CHEBI:57692"/>
    </cofactor>
</comment>
<keyword evidence="3" id="KW-0274">FAD</keyword>
<dbReference type="Gene3D" id="3.40.50.80">
    <property type="entry name" value="Nucleotide-binding domain of ferredoxin-NADP reductase (FNR) module"/>
    <property type="match status" value="1"/>
</dbReference>
<evidence type="ECO:0000256" key="2">
    <source>
        <dbReference type="ARBA" id="ARBA00022630"/>
    </source>
</evidence>
<proteinExistence type="predicted"/>
<dbReference type="Pfam" id="PF00667">
    <property type="entry name" value="FAD_binding_1"/>
    <property type="match status" value="1"/>
</dbReference>
<dbReference type="OrthoDB" id="1856718at2759"/>
<evidence type="ECO:0000256" key="5">
    <source>
        <dbReference type="SAM" id="MobiDB-lite"/>
    </source>
</evidence>
<keyword evidence="8" id="KW-1185">Reference proteome</keyword>
<dbReference type="GO" id="GO:0050660">
    <property type="term" value="F:flavin adenine dinucleotide binding"/>
    <property type="evidence" value="ECO:0007669"/>
    <property type="project" value="TreeGrafter"/>
</dbReference>
<dbReference type="SUPFAM" id="SSF52343">
    <property type="entry name" value="Ferredoxin reductase-like, C-terminal NADP-linked domain"/>
    <property type="match status" value="1"/>
</dbReference>
<evidence type="ECO:0000256" key="1">
    <source>
        <dbReference type="ARBA" id="ARBA00001974"/>
    </source>
</evidence>
<protein>
    <recommendedName>
        <fullName evidence="6">FAD-binding FR-type domain-containing protein</fullName>
    </recommendedName>
</protein>